<dbReference type="EMBL" id="LT670844">
    <property type="protein sequence ID" value="SHJ99837.1"/>
    <property type="molecule type" value="Genomic_DNA"/>
</dbReference>
<protein>
    <submittedName>
        <fullName evidence="1">Uncharacterized protein</fullName>
    </submittedName>
</protein>
<reference evidence="1 2" key="1">
    <citation type="submission" date="2016-11" db="EMBL/GenBank/DDBJ databases">
        <authorList>
            <person name="Jaros S."/>
            <person name="Januszkiewicz K."/>
            <person name="Wedrychowicz H."/>
        </authorList>
    </citation>
    <scope>NUCLEOTIDE SEQUENCE [LARGE SCALE GENOMIC DNA]</scope>
    <source>
        <strain evidence="1 2">GAS499</strain>
    </source>
</reference>
<evidence type="ECO:0000313" key="2">
    <source>
        <dbReference type="Proteomes" id="UP000189935"/>
    </source>
</evidence>
<evidence type="ECO:0000313" key="1">
    <source>
        <dbReference type="EMBL" id="SHJ99837.1"/>
    </source>
</evidence>
<proteinExistence type="predicted"/>
<accession>A0A1M6NVR0</accession>
<dbReference type="Proteomes" id="UP000189935">
    <property type="component" value="Chromosome I"/>
</dbReference>
<name>A0A1M6NVR0_9BRAD</name>
<dbReference type="AlphaFoldDB" id="A0A1M6NVR0"/>
<sequence>MPIGISSKRARAAVFASRSRGYQASGVAILRPSASVTTSSSAVKTTETGLISPTSISKVLMPFAFEDIAL</sequence>
<gene>
    <name evidence="1" type="ORF">SAMN05444159_2134</name>
</gene>
<organism evidence="1 2">
    <name type="scientific">Bradyrhizobium lablabi</name>
    <dbReference type="NCBI Taxonomy" id="722472"/>
    <lineage>
        <taxon>Bacteria</taxon>
        <taxon>Pseudomonadati</taxon>
        <taxon>Pseudomonadota</taxon>
        <taxon>Alphaproteobacteria</taxon>
        <taxon>Hyphomicrobiales</taxon>
        <taxon>Nitrobacteraceae</taxon>
        <taxon>Bradyrhizobium</taxon>
    </lineage>
</organism>